<dbReference type="Pfam" id="PF03886">
    <property type="entry name" value="ABC_trans_aux"/>
    <property type="match status" value="1"/>
</dbReference>
<accession>A0A1Y0D115</accession>
<dbReference type="InterPro" id="IPR005586">
    <property type="entry name" value="ABC_trans_aux"/>
</dbReference>
<dbReference type="RefSeq" id="WP_086964727.1">
    <property type="nucleotide sequence ID" value="NZ_CP021376.1"/>
</dbReference>
<reference evidence="4" key="1">
    <citation type="submission" date="2017-05" db="EMBL/GenBank/DDBJ databases">
        <authorList>
            <person name="Sung H."/>
        </authorList>
    </citation>
    <scope>NUCLEOTIDE SEQUENCE [LARGE SCALE GENOMIC DNA]</scope>
    <source>
        <strain evidence="4">AMac2203</strain>
    </source>
</reference>
<name>A0A1Y0D115_9GAMM</name>
<organism evidence="3 4">
    <name type="scientific">Oceanisphaera avium</name>
    <dbReference type="NCBI Taxonomy" id="1903694"/>
    <lineage>
        <taxon>Bacteria</taxon>
        <taxon>Pseudomonadati</taxon>
        <taxon>Pseudomonadota</taxon>
        <taxon>Gammaproteobacteria</taxon>
        <taxon>Aeromonadales</taxon>
        <taxon>Aeromonadaceae</taxon>
        <taxon>Oceanisphaera</taxon>
    </lineage>
</organism>
<dbReference type="OrthoDB" id="5795476at2"/>
<feature type="domain" description="ABC-type transport auxiliary lipoprotein component" evidence="2">
    <location>
        <begin position="37"/>
        <end position="196"/>
    </location>
</feature>
<keyword evidence="4" id="KW-1185">Reference proteome</keyword>
<proteinExistence type="predicted"/>
<dbReference type="EMBL" id="CP021376">
    <property type="protein sequence ID" value="ART80785.1"/>
    <property type="molecule type" value="Genomic_DNA"/>
</dbReference>
<dbReference type="SUPFAM" id="SSF159594">
    <property type="entry name" value="XCC0632-like"/>
    <property type="match status" value="1"/>
</dbReference>
<feature type="chain" id="PRO_5012146420" description="ABC-type transport auxiliary lipoprotein component domain-containing protein" evidence="1">
    <location>
        <begin position="32"/>
        <end position="205"/>
    </location>
</feature>
<evidence type="ECO:0000259" key="2">
    <source>
        <dbReference type="Pfam" id="PF03886"/>
    </source>
</evidence>
<dbReference type="AlphaFoldDB" id="A0A1Y0D115"/>
<dbReference type="Proteomes" id="UP000243793">
    <property type="component" value="Chromosome"/>
</dbReference>
<evidence type="ECO:0000313" key="3">
    <source>
        <dbReference type="EMBL" id="ART80785.1"/>
    </source>
</evidence>
<evidence type="ECO:0000256" key="1">
    <source>
        <dbReference type="SAM" id="SignalP"/>
    </source>
</evidence>
<feature type="signal peptide" evidence="1">
    <location>
        <begin position="1"/>
        <end position="31"/>
    </location>
</feature>
<dbReference type="KEGG" id="ocm:CBP12_11990"/>
<evidence type="ECO:0000313" key="4">
    <source>
        <dbReference type="Proteomes" id="UP000243793"/>
    </source>
</evidence>
<sequence length="205" mass="22339">MSLLTNSFARTCSILCLAIAGLAACSVLPKAEPVAYYRLPSSTLTPAPASLGIAQTVRIKLPDSSGLLNSNRMLVIPSGNELSAYHGARWATRLPILFRDSLLDVWLQSGRFQFVINDSQALAADRELGGRLNAFHSEYINGQLSVVIEFDAQWVAPQQRRLLASQRFRVTEPTASKELSAVVDAFGIAQARLSQQLLQWALASP</sequence>
<protein>
    <recommendedName>
        <fullName evidence="2">ABC-type transport auxiliary lipoprotein component domain-containing protein</fullName>
    </recommendedName>
</protein>
<keyword evidence="1" id="KW-0732">Signal</keyword>
<gene>
    <name evidence="3" type="ORF">CBP12_11990</name>
</gene>
<dbReference type="Gene3D" id="3.40.50.10610">
    <property type="entry name" value="ABC-type transport auxiliary lipoprotein component"/>
    <property type="match status" value="1"/>
</dbReference>